<evidence type="ECO:0000313" key="3">
    <source>
        <dbReference type="EMBL" id="SBV97531.1"/>
    </source>
</evidence>
<dbReference type="Gene3D" id="3.40.50.300">
    <property type="entry name" value="P-loop containing nucleotide triphosphate hydrolases"/>
    <property type="match status" value="1"/>
</dbReference>
<name>A0A212JDL7_9BACT</name>
<dbReference type="PANTHER" id="PTHR33295:SF8">
    <property type="entry name" value="AAA+ ATPASE DOMAIN-CONTAINING PROTEIN"/>
    <property type="match status" value="1"/>
</dbReference>
<feature type="domain" description="AAA" evidence="1">
    <location>
        <begin position="48"/>
        <end position="167"/>
    </location>
</feature>
<evidence type="ECO:0000259" key="2">
    <source>
        <dbReference type="Pfam" id="PF13635"/>
    </source>
</evidence>
<dbReference type="Pfam" id="PF13635">
    <property type="entry name" value="DUF4143"/>
    <property type="match status" value="1"/>
</dbReference>
<reference evidence="3" key="1">
    <citation type="submission" date="2016-04" db="EMBL/GenBank/DDBJ databases">
        <authorList>
            <person name="Evans L.H."/>
            <person name="Alamgir A."/>
            <person name="Owens N."/>
            <person name="Weber N.D."/>
            <person name="Virtaneva K."/>
            <person name="Barbian K."/>
            <person name="Babar A."/>
            <person name="Rosenke K."/>
        </authorList>
    </citation>
    <scope>NUCLEOTIDE SEQUENCE</scope>
    <source>
        <strain evidence="3">86-1</strain>
    </source>
</reference>
<dbReference type="EMBL" id="FLUM01000001">
    <property type="protein sequence ID" value="SBV97531.1"/>
    <property type="molecule type" value="Genomic_DNA"/>
</dbReference>
<evidence type="ECO:0008006" key="4">
    <source>
        <dbReference type="Google" id="ProtNLM"/>
    </source>
</evidence>
<feature type="domain" description="DUF4143" evidence="2">
    <location>
        <begin position="211"/>
        <end position="354"/>
    </location>
</feature>
<accession>A0A212JDL7</accession>
<dbReference type="PANTHER" id="PTHR33295">
    <property type="entry name" value="ATPASE"/>
    <property type="match status" value="1"/>
</dbReference>
<organism evidence="3">
    <name type="scientific">uncultured Dysgonomonas sp</name>
    <dbReference type="NCBI Taxonomy" id="206096"/>
    <lineage>
        <taxon>Bacteria</taxon>
        <taxon>Pseudomonadati</taxon>
        <taxon>Bacteroidota</taxon>
        <taxon>Bacteroidia</taxon>
        <taxon>Bacteroidales</taxon>
        <taxon>Dysgonomonadaceae</taxon>
        <taxon>Dysgonomonas</taxon>
        <taxon>environmental samples</taxon>
    </lineage>
</organism>
<dbReference type="Pfam" id="PF13173">
    <property type="entry name" value="AAA_14"/>
    <property type="match status" value="1"/>
</dbReference>
<protein>
    <recommendedName>
        <fullName evidence="4">AAA+ ATPase domain-containing protein</fullName>
    </recommendedName>
</protein>
<dbReference type="AlphaFoldDB" id="A0A212JDL7"/>
<gene>
    <name evidence="3" type="ORF">KL86DYS1_11935</name>
</gene>
<evidence type="ECO:0000259" key="1">
    <source>
        <dbReference type="Pfam" id="PF13173"/>
    </source>
</evidence>
<dbReference type="InterPro" id="IPR027417">
    <property type="entry name" value="P-loop_NTPase"/>
</dbReference>
<dbReference type="SUPFAM" id="SSF52540">
    <property type="entry name" value="P-loop containing nucleoside triphosphate hydrolases"/>
    <property type="match status" value="1"/>
</dbReference>
<sequence length="409" mass="47536">MHQKKSKYMIRQDEIALVIDSQRDSFLKRDSGFVRDALVNVPVADSFATIITGIRRCGKSTLLLQLLRRDYQDAIYLNFDDIRLSGFEVGDFTRLHREIEKREIKVLFFDEIQVVEEWEKYVNQLLRDGYKVFITGSNASMLSVELGTHLTGRHLSMELFPFSYSEFIQFKGLDNGEDAVIEYLKMGGIPEYVKTGMAFILNTLVDDILMRDIAVRHSVRDVVSLRQLTAYLITNIGNLVSANKLVGMFDIKSAATFLEYFSFLKDSYLLEFMPMFSHSLKIQARNPKKVYVMDMGLYTENSISTSENMGRRLENLIFLHLRRKYKQIFYYKDRGECDFVAMEKNTIKEAIQVCLNINDENFDREYNGLLEAMQNLGLKEGTIVTLNQSDRFEKDDIVINMIPIHQYLD</sequence>
<dbReference type="InterPro" id="IPR041682">
    <property type="entry name" value="AAA_14"/>
</dbReference>
<proteinExistence type="predicted"/>
<dbReference type="InterPro" id="IPR025420">
    <property type="entry name" value="DUF4143"/>
</dbReference>